<dbReference type="PANTHER" id="PTHR42743">
    <property type="entry name" value="AMINO-ACID AMINOTRANSFERASE"/>
    <property type="match status" value="1"/>
</dbReference>
<dbReference type="EMBL" id="BSPC01000015">
    <property type="protein sequence ID" value="GLS18725.1"/>
    <property type="molecule type" value="Genomic_DNA"/>
</dbReference>
<comment type="caution">
    <text evidence="12">The sequence shown here is derived from an EMBL/GenBank/DDBJ whole genome shotgun (WGS) entry which is preliminary data.</text>
</comment>
<dbReference type="Gene3D" id="3.20.10.10">
    <property type="entry name" value="D-amino Acid Aminotransferase, subunit A, domain 2"/>
    <property type="match status" value="1"/>
</dbReference>
<evidence type="ECO:0000313" key="13">
    <source>
        <dbReference type="Proteomes" id="UP001156882"/>
    </source>
</evidence>
<evidence type="ECO:0000256" key="7">
    <source>
        <dbReference type="ARBA" id="ARBA00014472"/>
    </source>
</evidence>
<protein>
    <recommendedName>
        <fullName evidence="7">Probable branched-chain-amino-acid aminotransferase</fullName>
        <ecNumber evidence="6">2.6.1.42</ecNumber>
    </recommendedName>
</protein>
<keyword evidence="8" id="KW-0028">Amino-acid biosynthesis</keyword>
<evidence type="ECO:0000256" key="6">
    <source>
        <dbReference type="ARBA" id="ARBA00013053"/>
    </source>
</evidence>
<dbReference type="InterPro" id="IPR043131">
    <property type="entry name" value="BCAT-like_N"/>
</dbReference>
<gene>
    <name evidence="12" type="ORF">GCM10007874_17420</name>
</gene>
<dbReference type="Pfam" id="PF01063">
    <property type="entry name" value="Aminotran_4"/>
    <property type="match status" value="1"/>
</dbReference>
<evidence type="ECO:0000256" key="10">
    <source>
        <dbReference type="ARBA" id="ARBA00048798"/>
    </source>
</evidence>
<comment type="pathway">
    <text evidence="3">Amino-acid biosynthesis; L-valine biosynthesis; L-valine from pyruvate: step 4/4.</text>
</comment>
<dbReference type="InterPro" id="IPR036038">
    <property type="entry name" value="Aminotransferase-like"/>
</dbReference>
<dbReference type="InterPro" id="IPR001544">
    <property type="entry name" value="Aminotrans_IV"/>
</dbReference>
<comment type="pathway">
    <text evidence="4">Amino-acid biosynthesis; L-leucine biosynthesis; L-leucine from 3-methyl-2-oxobutanoate: step 4/4.</text>
</comment>
<accession>A0ABQ6CEW6</accession>
<dbReference type="Proteomes" id="UP001156882">
    <property type="component" value="Unassembled WGS sequence"/>
</dbReference>
<evidence type="ECO:0000256" key="9">
    <source>
        <dbReference type="ARBA" id="ARBA00048212"/>
    </source>
</evidence>
<dbReference type="RefSeq" id="WP_284311598.1">
    <property type="nucleotide sequence ID" value="NZ_BSPC01000015.1"/>
</dbReference>
<evidence type="ECO:0000256" key="1">
    <source>
        <dbReference type="ARBA" id="ARBA00003109"/>
    </source>
</evidence>
<keyword evidence="13" id="KW-1185">Reference proteome</keyword>
<name>A0ABQ6CEW6_9HYPH</name>
<keyword evidence="8" id="KW-0100">Branched-chain amino acid biosynthesis</keyword>
<dbReference type="InterPro" id="IPR043132">
    <property type="entry name" value="BCAT-like_C"/>
</dbReference>
<organism evidence="12 13">
    <name type="scientific">Labrys miyagiensis</name>
    <dbReference type="NCBI Taxonomy" id="346912"/>
    <lineage>
        <taxon>Bacteria</taxon>
        <taxon>Pseudomonadati</taxon>
        <taxon>Pseudomonadota</taxon>
        <taxon>Alphaproteobacteria</taxon>
        <taxon>Hyphomicrobiales</taxon>
        <taxon>Xanthobacteraceae</taxon>
        <taxon>Labrys</taxon>
    </lineage>
</organism>
<comment type="catalytic activity">
    <reaction evidence="11">
        <text>L-leucine + 2-oxoglutarate = 4-methyl-2-oxopentanoate + L-glutamate</text>
        <dbReference type="Rhea" id="RHEA:18321"/>
        <dbReference type="ChEBI" id="CHEBI:16810"/>
        <dbReference type="ChEBI" id="CHEBI:17865"/>
        <dbReference type="ChEBI" id="CHEBI:29985"/>
        <dbReference type="ChEBI" id="CHEBI:57427"/>
        <dbReference type="EC" id="2.6.1.42"/>
    </reaction>
</comment>
<comment type="pathway">
    <text evidence="2">Amino-acid biosynthesis; L-isoleucine biosynthesis; L-isoleucine from 2-oxobutanoate: step 4/4.</text>
</comment>
<evidence type="ECO:0000256" key="5">
    <source>
        <dbReference type="ARBA" id="ARBA00009320"/>
    </source>
</evidence>
<evidence type="ECO:0000256" key="8">
    <source>
        <dbReference type="ARBA" id="ARBA00023304"/>
    </source>
</evidence>
<comment type="catalytic activity">
    <reaction evidence="10">
        <text>L-isoleucine + 2-oxoglutarate = (S)-3-methyl-2-oxopentanoate + L-glutamate</text>
        <dbReference type="Rhea" id="RHEA:24801"/>
        <dbReference type="ChEBI" id="CHEBI:16810"/>
        <dbReference type="ChEBI" id="CHEBI:29985"/>
        <dbReference type="ChEBI" id="CHEBI:35146"/>
        <dbReference type="ChEBI" id="CHEBI:58045"/>
        <dbReference type="EC" id="2.6.1.42"/>
    </reaction>
</comment>
<dbReference type="Gene3D" id="3.30.470.10">
    <property type="match status" value="1"/>
</dbReference>
<sequence length="286" mass="31438">MSRIAYVNGLYTPLRDASVHIEDRGFQFADGVYEVCEIFGGKIIDETRHLARLKRSLSELGIRMPVEEGALKVILRETVRRNRVRNGLVYFQVTRGSARRDFVFPAADTPPTLVVIARPVDRAKVEAGAAAGISVITVPDNRWERVDIKTTGLLPNSLARQKAKLQGAREAWFFDEDGYVTEGAASNAWIVTKENTLVTRPAESGILRGITRTTLIDLAKRDNLIVSERPFTVAEAKAAREAFITAATAVITPVIRIDDIVLGDGKPGALAIKLRAHFHSVAEHSA</sequence>
<comment type="similarity">
    <text evidence="5">Belongs to the class-IV pyridoxal-phosphate-dependent aminotransferase family.</text>
</comment>
<reference evidence="13" key="1">
    <citation type="journal article" date="2019" name="Int. J. Syst. Evol. Microbiol.">
        <title>The Global Catalogue of Microorganisms (GCM) 10K type strain sequencing project: providing services to taxonomists for standard genome sequencing and annotation.</title>
        <authorList>
            <consortium name="The Broad Institute Genomics Platform"/>
            <consortium name="The Broad Institute Genome Sequencing Center for Infectious Disease"/>
            <person name="Wu L."/>
            <person name="Ma J."/>
        </authorList>
    </citation>
    <scope>NUCLEOTIDE SEQUENCE [LARGE SCALE GENOMIC DNA]</scope>
    <source>
        <strain evidence="13">NBRC 101365</strain>
    </source>
</reference>
<dbReference type="SUPFAM" id="SSF56752">
    <property type="entry name" value="D-aminoacid aminotransferase-like PLP-dependent enzymes"/>
    <property type="match status" value="1"/>
</dbReference>
<evidence type="ECO:0000256" key="2">
    <source>
        <dbReference type="ARBA" id="ARBA00004824"/>
    </source>
</evidence>
<evidence type="ECO:0000313" key="12">
    <source>
        <dbReference type="EMBL" id="GLS18725.1"/>
    </source>
</evidence>
<dbReference type="NCBIfam" id="NF005209">
    <property type="entry name" value="PRK06680.1"/>
    <property type="match status" value="1"/>
</dbReference>
<dbReference type="InterPro" id="IPR050571">
    <property type="entry name" value="Class-IV_PLP-Dep_Aminotrnsfr"/>
</dbReference>
<evidence type="ECO:0000256" key="4">
    <source>
        <dbReference type="ARBA" id="ARBA00005072"/>
    </source>
</evidence>
<comment type="function">
    <text evidence="1">Acts on leucine, isoleucine and valine.</text>
</comment>
<dbReference type="EC" id="2.6.1.42" evidence="6"/>
<dbReference type="PANTHER" id="PTHR42743:SF11">
    <property type="entry name" value="AMINODEOXYCHORISMATE LYASE"/>
    <property type="match status" value="1"/>
</dbReference>
<dbReference type="CDD" id="cd01558">
    <property type="entry name" value="D-AAT_like"/>
    <property type="match status" value="1"/>
</dbReference>
<comment type="catalytic activity">
    <reaction evidence="9">
        <text>L-valine + 2-oxoglutarate = 3-methyl-2-oxobutanoate + L-glutamate</text>
        <dbReference type="Rhea" id="RHEA:24813"/>
        <dbReference type="ChEBI" id="CHEBI:11851"/>
        <dbReference type="ChEBI" id="CHEBI:16810"/>
        <dbReference type="ChEBI" id="CHEBI:29985"/>
        <dbReference type="ChEBI" id="CHEBI:57762"/>
        <dbReference type="EC" id="2.6.1.42"/>
    </reaction>
</comment>
<proteinExistence type="inferred from homology"/>
<evidence type="ECO:0000256" key="3">
    <source>
        <dbReference type="ARBA" id="ARBA00004931"/>
    </source>
</evidence>
<evidence type="ECO:0000256" key="11">
    <source>
        <dbReference type="ARBA" id="ARBA00049229"/>
    </source>
</evidence>